<dbReference type="Proteomes" id="UP000030108">
    <property type="component" value="Unassembled WGS sequence"/>
</dbReference>
<evidence type="ECO:0000313" key="3">
    <source>
        <dbReference type="Proteomes" id="UP000030108"/>
    </source>
</evidence>
<protein>
    <submittedName>
        <fullName evidence="2">Uncharacterized protein</fullName>
    </submittedName>
</protein>
<dbReference type="EMBL" id="JATN01000319">
    <property type="protein sequence ID" value="EUC60785.1"/>
    <property type="molecule type" value="Genomic_DNA"/>
</dbReference>
<dbReference type="AlphaFoldDB" id="X8J9X7"/>
<proteinExistence type="predicted"/>
<sequence length="177" mass="19943">MTPPLPETPSGRKRARIRSDGETPPTQAPNPSPPPLASWSSRVKNLRHAFSALYNDFCKHPPNETELKSPELVLNGLFALRLDFMDLVKNVDIACQELVDHNPELAGNLPLVDKQTNTDDLPTTTLDDNHCPPPQTEDEPELPPPLRSFASVASLHTPRQTQPRRRHNFRYHLRVIT</sequence>
<name>X8J9X7_9AGAM</name>
<organism evidence="2 3">
    <name type="scientific">Rhizoctonia solani AG-3 Rhs1AP</name>
    <dbReference type="NCBI Taxonomy" id="1086054"/>
    <lineage>
        <taxon>Eukaryota</taxon>
        <taxon>Fungi</taxon>
        <taxon>Dikarya</taxon>
        <taxon>Basidiomycota</taxon>
        <taxon>Agaricomycotina</taxon>
        <taxon>Agaricomycetes</taxon>
        <taxon>Cantharellales</taxon>
        <taxon>Ceratobasidiaceae</taxon>
        <taxon>Rhizoctonia</taxon>
    </lineage>
</organism>
<gene>
    <name evidence="2" type="ORF">RSOL_365270</name>
</gene>
<evidence type="ECO:0000256" key="1">
    <source>
        <dbReference type="SAM" id="MobiDB-lite"/>
    </source>
</evidence>
<feature type="non-terminal residue" evidence="2">
    <location>
        <position position="177"/>
    </location>
</feature>
<comment type="caution">
    <text evidence="2">The sequence shown here is derived from an EMBL/GenBank/DDBJ whole genome shotgun (WGS) entry which is preliminary data.</text>
</comment>
<evidence type="ECO:0000313" key="2">
    <source>
        <dbReference type="EMBL" id="EUC60785.1"/>
    </source>
</evidence>
<accession>X8J9X7</accession>
<reference evidence="3" key="1">
    <citation type="journal article" date="2014" name="Genome Announc.">
        <title>Draft genome sequence of the plant-pathogenic soil fungus Rhizoctonia solani anastomosis group 3 strain Rhs1AP.</title>
        <authorList>
            <person name="Cubeta M.A."/>
            <person name="Thomas E."/>
            <person name="Dean R.A."/>
            <person name="Jabaji S."/>
            <person name="Neate S.M."/>
            <person name="Tavantzis S."/>
            <person name="Toda T."/>
            <person name="Vilgalys R."/>
            <person name="Bharathan N."/>
            <person name="Fedorova-Abrams N."/>
            <person name="Pakala S.B."/>
            <person name="Pakala S.M."/>
            <person name="Zafar N."/>
            <person name="Joardar V."/>
            <person name="Losada L."/>
            <person name="Nierman W.C."/>
        </authorList>
    </citation>
    <scope>NUCLEOTIDE SEQUENCE [LARGE SCALE GENOMIC DNA]</scope>
    <source>
        <strain evidence="3">AG-3</strain>
    </source>
</reference>
<feature type="compositionally biased region" description="Pro residues" evidence="1">
    <location>
        <begin position="26"/>
        <end position="36"/>
    </location>
</feature>
<feature type="region of interest" description="Disordered" evidence="1">
    <location>
        <begin position="107"/>
        <end position="146"/>
    </location>
</feature>
<feature type="region of interest" description="Disordered" evidence="1">
    <location>
        <begin position="1"/>
        <end position="39"/>
    </location>
</feature>